<dbReference type="AlphaFoldDB" id="A0A8C6WLJ3"/>
<keyword evidence="1" id="KW-0472">Membrane</keyword>
<dbReference type="PANTHER" id="PTHR16262">
    <property type="entry name" value="PEROXISOME ASSEMBLY PROTEIN 26"/>
    <property type="match status" value="1"/>
</dbReference>
<evidence type="ECO:0000256" key="1">
    <source>
        <dbReference type="SAM" id="Phobius"/>
    </source>
</evidence>
<evidence type="ECO:0000313" key="3">
    <source>
        <dbReference type="Proteomes" id="UP000694523"/>
    </source>
</evidence>
<feature type="transmembrane region" description="Helical" evidence="1">
    <location>
        <begin position="246"/>
        <end position="265"/>
    </location>
</feature>
<evidence type="ECO:0000313" key="2">
    <source>
        <dbReference type="Ensembl" id="ENSNMLP00000016166.1"/>
    </source>
</evidence>
<dbReference type="GO" id="GO:0005778">
    <property type="term" value="C:peroxisomal membrane"/>
    <property type="evidence" value="ECO:0007669"/>
    <property type="project" value="InterPro"/>
</dbReference>
<protein>
    <recommendedName>
        <fullName evidence="4">Peroxisome assembly protein 26</fullName>
    </recommendedName>
</protein>
<sequence length="300" mass="33919">MSISSDSNVASQSSFVSGLSQPSAVSLMRGLLDSAAEEFILNKDFKTIFETCDTALKDLANSQLEDGRSQDIKAGFCILGIQALAELNEWRCVLPWVLQQYEHQEKIPAKIMQMCIVLHTKVGEAGMLLDVANAWLHSLANNRESEYGTVLELYLLYVLIPLEHLEEAQELIQGRVGICTLTEEQRQTALDLINQKLLQNNLPPNTKNSSATSLQTTNPQGAILKKLGAILKYLYRKLLMTNSGKFHLHKVFLFAILVYMLFTRMDPAYPSSFMWISKLHQLLRQMWTALFAPYYQASRK</sequence>
<dbReference type="GO" id="GO:0051117">
    <property type="term" value="F:ATPase binding"/>
    <property type="evidence" value="ECO:0007669"/>
    <property type="project" value="TreeGrafter"/>
</dbReference>
<proteinExistence type="predicted"/>
<name>A0A8C6WLJ3_9GOBI</name>
<keyword evidence="1" id="KW-0812">Transmembrane</keyword>
<keyword evidence="3" id="KW-1185">Reference proteome</keyword>
<dbReference type="GO" id="GO:0016558">
    <property type="term" value="P:protein import into peroxisome matrix"/>
    <property type="evidence" value="ECO:0007669"/>
    <property type="project" value="TreeGrafter"/>
</dbReference>
<keyword evidence="1" id="KW-1133">Transmembrane helix</keyword>
<dbReference type="Proteomes" id="UP000694523">
    <property type="component" value="Unplaced"/>
</dbReference>
<dbReference type="PANTHER" id="PTHR16262:SF2">
    <property type="entry name" value="PEROXISOME ASSEMBLY PROTEIN 26"/>
    <property type="match status" value="1"/>
</dbReference>
<dbReference type="GO" id="GO:0045046">
    <property type="term" value="P:protein import into peroxisome membrane"/>
    <property type="evidence" value="ECO:0007669"/>
    <property type="project" value="InterPro"/>
</dbReference>
<dbReference type="InterPro" id="IPR010797">
    <property type="entry name" value="Pex26"/>
</dbReference>
<dbReference type="Ensembl" id="ENSNMLT00000018161.1">
    <property type="protein sequence ID" value="ENSNMLP00000016166.1"/>
    <property type="gene ID" value="ENSNMLG00000010706.1"/>
</dbReference>
<organism evidence="2 3">
    <name type="scientific">Neogobius melanostomus</name>
    <name type="common">round goby</name>
    <dbReference type="NCBI Taxonomy" id="47308"/>
    <lineage>
        <taxon>Eukaryota</taxon>
        <taxon>Metazoa</taxon>
        <taxon>Chordata</taxon>
        <taxon>Craniata</taxon>
        <taxon>Vertebrata</taxon>
        <taxon>Euteleostomi</taxon>
        <taxon>Actinopterygii</taxon>
        <taxon>Neopterygii</taxon>
        <taxon>Teleostei</taxon>
        <taxon>Neoteleostei</taxon>
        <taxon>Acanthomorphata</taxon>
        <taxon>Gobiaria</taxon>
        <taxon>Gobiiformes</taxon>
        <taxon>Gobioidei</taxon>
        <taxon>Gobiidae</taxon>
        <taxon>Benthophilinae</taxon>
        <taxon>Neogobiini</taxon>
        <taxon>Neogobius</taxon>
    </lineage>
</organism>
<reference evidence="2" key="2">
    <citation type="submission" date="2025-09" db="UniProtKB">
        <authorList>
            <consortium name="Ensembl"/>
        </authorList>
    </citation>
    <scope>IDENTIFICATION</scope>
</reference>
<dbReference type="GO" id="GO:0044877">
    <property type="term" value="F:protein-containing complex binding"/>
    <property type="evidence" value="ECO:0007669"/>
    <property type="project" value="InterPro"/>
</dbReference>
<reference evidence="2" key="1">
    <citation type="submission" date="2025-08" db="UniProtKB">
        <authorList>
            <consortium name="Ensembl"/>
        </authorList>
    </citation>
    <scope>IDENTIFICATION</scope>
</reference>
<dbReference type="Pfam" id="PF07163">
    <property type="entry name" value="Pex26"/>
    <property type="match status" value="1"/>
</dbReference>
<accession>A0A8C6WLJ3</accession>
<evidence type="ECO:0008006" key="4">
    <source>
        <dbReference type="Google" id="ProtNLM"/>
    </source>
</evidence>